<sequence length="96" mass="11033">MNKLPLALNDANQAIKLNPTWLKAYRRKASVLEAQKELDKAKGEEAEIKKLIQVIDKIAERPSYHQHLMKDTEITVEQRVMQEFERRCAAGEPMGS</sequence>
<proteinExistence type="predicted"/>
<accession>A0A2T6ZI95</accession>
<keyword evidence="1" id="KW-0175">Coiled coil</keyword>
<dbReference type="SUPFAM" id="SSF48452">
    <property type="entry name" value="TPR-like"/>
    <property type="match status" value="1"/>
</dbReference>
<evidence type="ECO:0000256" key="1">
    <source>
        <dbReference type="SAM" id="Coils"/>
    </source>
</evidence>
<organism evidence="2 3">
    <name type="scientific">Tuber borchii</name>
    <name type="common">White truffle</name>
    <dbReference type="NCBI Taxonomy" id="42251"/>
    <lineage>
        <taxon>Eukaryota</taxon>
        <taxon>Fungi</taxon>
        <taxon>Dikarya</taxon>
        <taxon>Ascomycota</taxon>
        <taxon>Pezizomycotina</taxon>
        <taxon>Pezizomycetes</taxon>
        <taxon>Pezizales</taxon>
        <taxon>Tuberaceae</taxon>
        <taxon>Tuber</taxon>
    </lineage>
</organism>
<name>A0A2T6ZI95_TUBBO</name>
<dbReference type="STRING" id="42251.A0A2T6ZI95"/>
<evidence type="ECO:0000313" key="2">
    <source>
        <dbReference type="EMBL" id="PUU75134.1"/>
    </source>
</evidence>
<dbReference type="Gene3D" id="1.25.40.10">
    <property type="entry name" value="Tetratricopeptide repeat domain"/>
    <property type="match status" value="1"/>
</dbReference>
<dbReference type="InterPro" id="IPR011990">
    <property type="entry name" value="TPR-like_helical_dom_sf"/>
</dbReference>
<comment type="caution">
    <text evidence="2">The sequence shown here is derived from an EMBL/GenBank/DDBJ whole genome shotgun (WGS) entry which is preliminary data.</text>
</comment>
<gene>
    <name evidence="2" type="ORF">B9Z19DRAFT_1131884</name>
</gene>
<feature type="coiled-coil region" evidence="1">
    <location>
        <begin position="31"/>
        <end position="61"/>
    </location>
</feature>
<reference evidence="2 3" key="1">
    <citation type="submission" date="2017-04" db="EMBL/GenBank/DDBJ databases">
        <title>Draft genome sequence of Tuber borchii Vittad., a whitish edible truffle.</title>
        <authorList>
            <consortium name="DOE Joint Genome Institute"/>
            <person name="Murat C."/>
            <person name="Kuo A."/>
            <person name="Barry K.W."/>
            <person name="Clum A."/>
            <person name="Dockter R.B."/>
            <person name="Fauchery L."/>
            <person name="Iotti M."/>
            <person name="Kohler A."/>
            <person name="Labutti K."/>
            <person name="Lindquist E.A."/>
            <person name="Lipzen A."/>
            <person name="Ohm R.A."/>
            <person name="Wang M."/>
            <person name="Grigoriev I.V."/>
            <person name="Zambonelli A."/>
            <person name="Martin F.M."/>
        </authorList>
    </citation>
    <scope>NUCLEOTIDE SEQUENCE [LARGE SCALE GENOMIC DNA]</scope>
    <source>
        <strain evidence="2 3">Tbo3840</strain>
    </source>
</reference>
<dbReference type="AlphaFoldDB" id="A0A2T6ZI95"/>
<evidence type="ECO:0000313" key="3">
    <source>
        <dbReference type="Proteomes" id="UP000244722"/>
    </source>
</evidence>
<keyword evidence="3" id="KW-1185">Reference proteome</keyword>
<dbReference type="OrthoDB" id="2423701at2759"/>
<protein>
    <submittedName>
        <fullName evidence="2">Uncharacterized protein</fullName>
    </submittedName>
</protein>
<dbReference type="EMBL" id="NESQ01000249">
    <property type="protein sequence ID" value="PUU75134.1"/>
    <property type="molecule type" value="Genomic_DNA"/>
</dbReference>
<dbReference type="Proteomes" id="UP000244722">
    <property type="component" value="Unassembled WGS sequence"/>
</dbReference>